<feature type="transmembrane region" description="Helical" evidence="5">
    <location>
        <begin position="7"/>
        <end position="25"/>
    </location>
</feature>
<feature type="transmembrane region" description="Helical" evidence="5">
    <location>
        <begin position="152"/>
        <end position="171"/>
    </location>
</feature>
<evidence type="ECO:0000256" key="3">
    <source>
        <dbReference type="ARBA" id="ARBA00022989"/>
    </source>
</evidence>
<evidence type="ECO:0000313" key="7">
    <source>
        <dbReference type="EMBL" id="MDW8550024.1"/>
    </source>
</evidence>
<name>A0ABU4JJY4_9FLAO</name>
<keyword evidence="2 5" id="KW-0812">Transmembrane</keyword>
<feature type="transmembrane region" description="Helical" evidence="5">
    <location>
        <begin position="116"/>
        <end position="132"/>
    </location>
</feature>
<dbReference type="InterPro" id="IPR009908">
    <property type="entry name" value="Methylamine_util_MauE"/>
</dbReference>
<evidence type="ECO:0000256" key="1">
    <source>
        <dbReference type="ARBA" id="ARBA00004141"/>
    </source>
</evidence>
<evidence type="ECO:0000256" key="5">
    <source>
        <dbReference type="SAM" id="Phobius"/>
    </source>
</evidence>
<proteinExistence type="predicted"/>
<dbReference type="EMBL" id="JAMXLT020000025">
    <property type="protein sequence ID" value="MDW8550024.1"/>
    <property type="molecule type" value="Genomic_DNA"/>
</dbReference>
<keyword evidence="4 5" id="KW-0472">Membrane</keyword>
<organism evidence="7 8">
    <name type="scientific">Epilithonimonas ginsengisoli</name>
    <dbReference type="NCBI Taxonomy" id="1245592"/>
    <lineage>
        <taxon>Bacteria</taxon>
        <taxon>Pseudomonadati</taxon>
        <taxon>Bacteroidota</taxon>
        <taxon>Flavobacteriia</taxon>
        <taxon>Flavobacteriales</taxon>
        <taxon>Weeksellaceae</taxon>
        <taxon>Chryseobacterium group</taxon>
        <taxon>Epilithonimonas</taxon>
    </lineage>
</organism>
<keyword evidence="3 5" id="KW-1133">Transmembrane helix</keyword>
<sequence>MKNYLNTFILIVSYFFILLFVYAGISKILDFENFQVQIAQSPLLSAYAGSISYIVIIIELIAVLLLGFTITRKWGLQLSFCIMASFTAYIFLILNYSEHVPCSCGGILEKMGWKEHLIFNIVCVAILGYGNLIDDSDGKVAIKKNRPLHVKILHLSTLCIISFGVVLLLFFSSDHIIKKENNFTRRYLKYPVNLIQTKELDNPYLYFAGGDKGFLHLANKKKPLDLQLISKDLKKSELRKISIDNKNYPFKNINVKTYRNQYYLFDGTVPIIFRGDIKTLKSKTIDIGKFYFSQLAVIDSANFILRIQSTETKELELARYNTALPTKFYVNKDILDRQTDGIFDADGLLTSDTDHSEFIYIYNYRNQFATTDQYLHKVQKFNTIDTISKAQIKTKKLKDGKNKMTTPVLKVNNKSVAYKNVLFNHSLVKGRHEPMRLWKESDVIDLYSIDKGEYIGSFYLYEEDRQKISDFYVTDDHLYVIRKNLLSQYRFSNSIKKNFKTGKAENLNKE</sequence>
<dbReference type="Pfam" id="PF07291">
    <property type="entry name" value="MauE"/>
    <property type="match status" value="1"/>
</dbReference>
<protein>
    <submittedName>
        <fullName evidence="7">Tellurium resistance protein TerC</fullName>
    </submittedName>
</protein>
<feature type="transmembrane region" description="Helical" evidence="5">
    <location>
        <begin position="78"/>
        <end position="96"/>
    </location>
</feature>
<keyword evidence="8" id="KW-1185">Reference proteome</keyword>
<evidence type="ECO:0000259" key="6">
    <source>
        <dbReference type="Pfam" id="PF07291"/>
    </source>
</evidence>
<reference evidence="7 8" key="1">
    <citation type="submission" date="2023-11" db="EMBL/GenBank/DDBJ databases">
        <title>First isolation, identification, and characterization of non-pathogenic Epilithonimonas ginsengisoli isolated from diseased farmed rainbow trout (Oncorhynchus mykiss) in Chile.</title>
        <authorList>
            <person name="Miranda C.D."/>
            <person name="Irgang R."/>
            <person name="Concha C."/>
            <person name="Rojas R."/>
            <person name="Avendano R."/>
        </authorList>
    </citation>
    <scope>NUCLEOTIDE SEQUENCE [LARGE SCALE GENOMIC DNA]</scope>
    <source>
        <strain evidence="7 8">FP99</strain>
    </source>
</reference>
<dbReference type="Proteomes" id="UP001204439">
    <property type="component" value="Unassembled WGS sequence"/>
</dbReference>
<evidence type="ECO:0000256" key="4">
    <source>
        <dbReference type="ARBA" id="ARBA00023136"/>
    </source>
</evidence>
<comment type="caution">
    <text evidence="7">The sequence shown here is derived from an EMBL/GenBank/DDBJ whole genome shotgun (WGS) entry which is preliminary data.</text>
</comment>
<evidence type="ECO:0000256" key="2">
    <source>
        <dbReference type="ARBA" id="ARBA00022692"/>
    </source>
</evidence>
<feature type="transmembrane region" description="Helical" evidence="5">
    <location>
        <begin position="45"/>
        <end position="66"/>
    </location>
</feature>
<gene>
    <name evidence="7" type="ORF">NG800_013950</name>
</gene>
<evidence type="ECO:0000313" key="8">
    <source>
        <dbReference type="Proteomes" id="UP001204439"/>
    </source>
</evidence>
<feature type="domain" description="Methylamine utilisation protein MauE" evidence="6">
    <location>
        <begin position="6"/>
        <end position="130"/>
    </location>
</feature>
<accession>A0ABU4JJY4</accession>
<comment type="subcellular location">
    <subcellularLocation>
        <location evidence="1">Membrane</location>
        <topology evidence="1">Multi-pass membrane protein</topology>
    </subcellularLocation>
</comment>
<dbReference type="RefSeq" id="WP_063970948.1">
    <property type="nucleotide sequence ID" value="NZ_JAMXLT020000025.1"/>
</dbReference>